<feature type="signal peptide" evidence="2">
    <location>
        <begin position="1"/>
        <end position="18"/>
    </location>
</feature>
<accession>A0A7W4W7I1</accession>
<feature type="chain" id="PRO_5031307045" description="Penicillin-binding protein activator LpoB" evidence="2">
    <location>
        <begin position="19"/>
        <end position="201"/>
    </location>
</feature>
<dbReference type="Proteomes" id="UP000537130">
    <property type="component" value="Unassembled WGS sequence"/>
</dbReference>
<evidence type="ECO:0000313" key="3">
    <source>
        <dbReference type="EMBL" id="MBB3048877.1"/>
    </source>
</evidence>
<dbReference type="RefSeq" id="WP_183411668.1">
    <property type="nucleotide sequence ID" value="NZ_JACHWY010000004.1"/>
</dbReference>
<evidence type="ECO:0000313" key="4">
    <source>
        <dbReference type="Proteomes" id="UP000537130"/>
    </source>
</evidence>
<dbReference type="InterPro" id="IPR014094">
    <property type="entry name" value="LpoB"/>
</dbReference>
<dbReference type="NCBIfam" id="TIGR02722">
    <property type="entry name" value="lp"/>
    <property type="match status" value="1"/>
</dbReference>
<dbReference type="PROSITE" id="PS51257">
    <property type="entry name" value="PROKAR_LIPOPROTEIN"/>
    <property type="match status" value="1"/>
</dbReference>
<dbReference type="AlphaFoldDB" id="A0A7W4W7I1"/>
<organism evidence="3 4">
    <name type="scientific">Litorivivens lipolytica</name>
    <dbReference type="NCBI Taxonomy" id="1524264"/>
    <lineage>
        <taxon>Bacteria</taxon>
        <taxon>Pseudomonadati</taxon>
        <taxon>Pseudomonadota</taxon>
        <taxon>Gammaproteobacteria</taxon>
        <taxon>Litorivivens</taxon>
    </lineage>
</organism>
<name>A0A7W4W7I1_9GAMM</name>
<proteinExistence type="predicted"/>
<reference evidence="3 4" key="1">
    <citation type="submission" date="2020-08" db="EMBL/GenBank/DDBJ databases">
        <title>Genomic Encyclopedia of Type Strains, Phase III (KMG-III): the genomes of soil and plant-associated and newly described type strains.</title>
        <authorList>
            <person name="Whitman W."/>
        </authorList>
    </citation>
    <scope>NUCLEOTIDE SEQUENCE [LARGE SCALE GENOMIC DNA]</scope>
    <source>
        <strain evidence="3 4">CECT 8654</strain>
    </source>
</reference>
<keyword evidence="2" id="KW-0732">Signal</keyword>
<dbReference type="EMBL" id="JACHWY010000004">
    <property type="protein sequence ID" value="MBB3048877.1"/>
    <property type="molecule type" value="Genomic_DNA"/>
</dbReference>
<protein>
    <recommendedName>
        <fullName evidence="1">Penicillin-binding protein activator LpoB</fullName>
    </recommendedName>
</protein>
<evidence type="ECO:0000256" key="2">
    <source>
        <dbReference type="SAM" id="SignalP"/>
    </source>
</evidence>
<dbReference type="Gene3D" id="3.40.50.10610">
    <property type="entry name" value="ABC-type transport auxiliary lipoprotein component"/>
    <property type="match status" value="1"/>
</dbReference>
<sequence>MKKILSILLFTVAITGCASQGVQLVDTSNDTAGTVMGLEYRDFEKAAAESVQSMLATGAVTNPNGGRYVMAVSRVINDTMQRIDTDQLIKKIRIELLNSGKVVVTTAVGLNGPEDQMAYAARELRGNDEFDQSRVARKRSLQAPDLSLSGKIMQRNHAMGRGQTQVEYSFQLTLTDINTGLAIWEGETPIVKRGSSKTVSW</sequence>
<gene>
    <name evidence="3" type="ORF">FHR99_003151</name>
</gene>
<keyword evidence="4" id="KW-1185">Reference proteome</keyword>
<comment type="caution">
    <text evidence="3">The sequence shown here is derived from an EMBL/GenBank/DDBJ whole genome shotgun (WGS) entry which is preliminary data.</text>
</comment>
<evidence type="ECO:0000256" key="1">
    <source>
        <dbReference type="NCBIfam" id="TIGR02722"/>
    </source>
</evidence>
<dbReference type="Pfam" id="PF13036">
    <property type="entry name" value="LpoB"/>
    <property type="match status" value="1"/>
</dbReference>